<organism evidence="9 10">
    <name type="scientific">Durusdinium trenchii</name>
    <dbReference type="NCBI Taxonomy" id="1381693"/>
    <lineage>
        <taxon>Eukaryota</taxon>
        <taxon>Sar</taxon>
        <taxon>Alveolata</taxon>
        <taxon>Dinophyceae</taxon>
        <taxon>Suessiales</taxon>
        <taxon>Symbiodiniaceae</taxon>
        <taxon>Durusdinium</taxon>
    </lineage>
</organism>
<feature type="transmembrane region" description="Helical" evidence="7">
    <location>
        <begin position="915"/>
        <end position="934"/>
    </location>
</feature>
<feature type="transmembrane region" description="Helical" evidence="7">
    <location>
        <begin position="954"/>
        <end position="983"/>
    </location>
</feature>
<evidence type="ECO:0000256" key="1">
    <source>
        <dbReference type="ARBA" id="ARBA00004141"/>
    </source>
</evidence>
<feature type="transmembrane region" description="Helical" evidence="7">
    <location>
        <begin position="645"/>
        <end position="663"/>
    </location>
</feature>
<keyword evidence="8" id="KW-0732">Signal</keyword>
<evidence type="ECO:0000256" key="4">
    <source>
        <dbReference type="ARBA" id="ARBA00022989"/>
    </source>
</evidence>
<keyword evidence="4 7" id="KW-1133">Transmembrane helix</keyword>
<evidence type="ECO:0000256" key="8">
    <source>
        <dbReference type="SAM" id="SignalP"/>
    </source>
</evidence>
<protein>
    <submittedName>
        <fullName evidence="9">Transmembrane protein 144 homolog A (Transmembrane protein 144 homolog 1)</fullName>
    </submittedName>
</protein>
<dbReference type="Proteomes" id="UP001642464">
    <property type="component" value="Unassembled WGS sequence"/>
</dbReference>
<feature type="transmembrane region" description="Helical" evidence="7">
    <location>
        <begin position="675"/>
        <end position="694"/>
    </location>
</feature>
<dbReference type="PANTHER" id="PTHR16119:SF17">
    <property type="entry name" value="TRANSMEMBRANE PROTEIN 144"/>
    <property type="match status" value="1"/>
</dbReference>
<evidence type="ECO:0000256" key="3">
    <source>
        <dbReference type="ARBA" id="ARBA00022692"/>
    </source>
</evidence>
<dbReference type="EMBL" id="CAXAMM010013269">
    <property type="protein sequence ID" value="CAK9030903.1"/>
    <property type="molecule type" value="Genomic_DNA"/>
</dbReference>
<gene>
    <name evidence="9" type="ORF">SCF082_LOCUS19393</name>
</gene>
<proteinExistence type="inferred from homology"/>
<feature type="transmembrane region" description="Helical" evidence="7">
    <location>
        <begin position="880"/>
        <end position="903"/>
    </location>
</feature>
<keyword evidence="5 7" id="KW-0472">Membrane</keyword>
<evidence type="ECO:0000313" key="9">
    <source>
        <dbReference type="EMBL" id="CAK9030903.1"/>
    </source>
</evidence>
<evidence type="ECO:0000256" key="2">
    <source>
        <dbReference type="ARBA" id="ARBA00005731"/>
    </source>
</evidence>
<dbReference type="PANTHER" id="PTHR16119">
    <property type="entry name" value="TRANSMEMBRANE PROTEIN 144"/>
    <property type="match status" value="1"/>
</dbReference>
<feature type="region of interest" description="Disordered" evidence="6">
    <location>
        <begin position="734"/>
        <end position="763"/>
    </location>
</feature>
<name>A0ABP0KXC5_9DINO</name>
<keyword evidence="3 7" id="KW-0812">Transmembrane</keyword>
<sequence length="999" mass="110158">MAIGRTGPSGPHRRGAVLLSLAVFSAQRSASGKKVADGAPGVLDCTWSPAWSEFRDTFRANAEQGFPHSEEVFNQADRLIAQNILTFLEFHRSKSNAFFHGCDRETREDMVCLYGMLSALFVHHIYLRSNLEASAGSASAADHASADAAMADDQEVFRLSTNLARLLVINKNNCLDFFDSSHWPLSVAQLVTTLRPEELEDLPLPPSRHWAVWQMPSVPSLPGTSSPRLLCYITGTHAALAREPAEMLWRFGPPLLGLPVASVMEVADDTHCGFLGCDTTHAHATPLLPSVGLEGEGFHPVGLRQLAEEHFQPRWTALDIVDFPGLLRDFQERLRQHALSRAMDITICTSPAVLCLLLFPFKKPLLGYFGEPLLLSVEASVRQQWFQQFHQMATDPQSFFACYNPFLSSMIEYQTGLQLPTIRLHGLYTQVRHRDVWADATRGKQLLVLKGPNICLDSVCLLNRFSENLSSKHQFVGLDELGGAPYETLASFRAAVLYPYDVALAIFYELYTMSMPLLLPSERLLSFYVFRGLHSNAEYHFVWDEHQASASAWMAPFVPAMEPSKWFARAAPWSLRTDFAQFPHLLRFSSVAELFERLESSDWAEVSRQMSRFNEETLAQSAAWWAYATAKVLARNFGMSEEKDAMLIVYGGALWALANYLVLPLVKLLGIGLGFSLYHFVNLVVGYGIGRFGIFNMEKLTGNVEICDIGCCLVLVSFVIMVFVEEAGDKQQDLSDRQGLAESTQDELTEGGRSEQQSNQDFREKYTRWREDHVAPARRHSVIEAAGTVLVSYSTGETGGQLKSVGGFSVAQPPRLVAHRPEEPSSEAMPSDLEAAGDLEAPSPGAASRASRGEAVQSFLQVAEASAEPNTAAGRVGRKAVGVLLALLAGTLTGVQSVPASLYNQRHKGQAATDVVFPQCLGIYICSSAIYLLYAAVAKLSGWRVPHAPIRPAYLSGCIWAVGFTFMITGISSLGFSIGYTLGARRARRYTLRGQESDS</sequence>
<comment type="similarity">
    <text evidence="2">Belongs to the TMEM144 family.</text>
</comment>
<reference evidence="9 10" key="1">
    <citation type="submission" date="2024-02" db="EMBL/GenBank/DDBJ databases">
        <authorList>
            <person name="Chen Y."/>
            <person name="Shah S."/>
            <person name="Dougan E. K."/>
            <person name="Thang M."/>
            <person name="Chan C."/>
        </authorList>
    </citation>
    <scope>NUCLEOTIDE SEQUENCE [LARGE SCALE GENOMIC DNA]</scope>
</reference>
<evidence type="ECO:0000256" key="5">
    <source>
        <dbReference type="ARBA" id="ARBA00023136"/>
    </source>
</evidence>
<accession>A0ABP0KXC5</accession>
<keyword evidence="10" id="KW-1185">Reference proteome</keyword>
<dbReference type="Pfam" id="PF07857">
    <property type="entry name" value="TMEM144"/>
    <property type="match status" value="2"/>
</dbReference>
<feature type="non-terminal residue" evidence="9">
    <location>
        <position position="999"/>
    </location>
</feature>
<evidence type="ECO:0000256" key="7">
    <source>
        <dbReference type="SAM" id="Phobius"/>
    </source>
</evidence>
<dbReference type="InterPro" id="IPR012435">
    <property type="entry name" value="TMEM144"/>
</dbReference>
<comment type="caution">
    <text evidence="9">The sequence shown here is derived from an EMBL/GenBank/DDBJ whole genome shotgun (WGS) entry which is preliminary data.</text>
</comment>
<feature type="chain" id="PRO_5045471161" evidence="8">
    <location>
        <begin position="33"/>
        <end position="999"/>
    </location>
</feature>
<feature type="signal peptide" evidence="8">
    <location>
        <begin position="1"/>
        <end position="32"/>
    </location>
</feature>
<comment type="subcellular location">
    <subcellularLocation>
        <location evidence="1">Membrane</location>
        <topology evidence="1">Multi-pass membrane protein</topology>
    </subcellularLocation>
</comment>
<dbReference type="InterPro" id="IPR010651">
    <property type="entry name" value="Sugar_transport"/>
</dbReference>
<evidence type="ECO:0000313" key="10">
    <source>
        <dbReference type="Proteomes" id="UP001642464"/>
    </source>
</evidence>
<evidence type="ECO:0000256" key="6">
    <source>
        <dbReference type="SAM" id="MobiDB-lite"/>
    </source>
</evidence>